<feature type="region of interest" description="Disordered" evidence="1">
    <location>
        <begin position="149"/>
        <end position="170"/>
    </location>
</feature>
<feature type="compositionally biased region" description="Low complexity" evidence="1">
    <location>
        <begin position="160"/>
        <end position="170"/>
    </location>
</feature>
<evidence type="ECO:0000256" key="1">
    <source>
        <dbReference type="SAM" id="MobiDB-lite"/>
    </source>
</evidence>
<proteinExistence type="predicted"/>
<dbReference type="STRING" id="670307.HYPDE_26863"/>
<dbReference type="KEGG" id="hdt:HYPDE_26863"/>
<organism evidence="2 3">
    <name type="scientific">Hyphomicrobium denitrificans 1NES1</name>
    <dbReference type="NCBI Taxonomy" id="670307"/>
    <lineage>
        <taxon>Bacteria</taxon>
        <taxon>Pseudomonadati</taxon>
        <taxon>Pseudomonadota</taxon>
        <taxon>Alphaproteobacteria</taxon>
        <taxon>Hyphomicrobiales</taxon>
        <taxon>Hyphomicrobiaceae</taxon>
        <taxon>Hyphomicrobium</taxon>
    </lineage>
</organism>
<dbReference type="HOGENOM" id="CLU_420217_0_0_5"/>
<keyword evidence="3" id="KW-1185">Reference proteome</keyword>
<dbReference type="Proteomes" id="UP000005952">
    <property type="component" value="Chromosome"/>
</dbReference>
<feature type="region of interest" description="Disordered" evidence="1">
    <location>
        <begin position="61"/>
        <end position="115"/>
    </location>
</feature>
<evidence type="ECO:0000313" key="2">
    <source>
        <dbReference type="EMBL" id="AGK57053.1"/>
    </source>
</evidence>
<reference evidence="2 3" key="1">
    <citation type="journal article" date="2013" name="Genome Announc.">
        <title>Genome sequences for three denitrifying bacterial strains isolated from a uranium- and nitrate-contaminated subsurface environment.</title>
        <authorList>
            <person name="Venkatramanan R."/>
            <person name="Prakash O."/>
            <person name="Woyke T."/>
            <person name="Chain P."/>
            <person name="Goodwin L.A."/>
            <person name="Watson D."/>
            <person name="Brooks S."/>
            <person name="Kostka J.E."/>
            <person name="Green S.J."/>
        </authorList>
    </citation>
    <scope>NUCLEOTIDE SEQUENCE [LARGE SCALE GENOMIC DNA]</scope>
    <source>
        <strain evidence="2 3">1NES1</strain>
    </source>
</reference>
<accession>N0B293</accession>
<sequence length="652" mass="70425">MALVVGGVASAADAADCPYSQTISDASGYVGLDIACSASYPLATDARQVIAHSPQGASMESYVATPPGAQQPVPSDGTYFNEFDRKRYYNGTTQVVTPPSSPTSSSSSSFPGGPVKLNPNVTANVALGPGATTSSALSGSGPSVSNPYRYQSTSTFAPPAATSGSGTSTAGSNQFAEIAAHISGVAPQYGVGGVALSRAAAERMAFKLDLQGLAYRDGRIVLSGAKDNDTRLDAATFLTSLRLACGTTDPYFSLDPVNGTAWMNESTDAMSTIWERLKDRFRTEPKEDGFSSTTISVRRELPELWSELAQEYPDLRARLVFHPEWLRQTRFGEILYKADVLLKELTAGAAVLDTNRPLRVRAIPGYVAPDLRGAARSLFNSETREVQSLGGFRLWFDLLPQANAPAQPEAVSSGRALERSKNPGLYAVLRARGYIDEKPPPMPLQRSAFYVSGDVTDLSEVYPKMFVRRHDSVSGEDLPGTSPDLDLLARDVNARSAKYADAYSELRDLTDVFRAYIASVKIAQQDTLICPRVRSIPLSEGEKVDTILPEFRPNELFVTVAQYKSSTRRQRVWHTASQSSVSGGISLRGKEFFRAASVEARTPLTREMHQELAGGVPSSSWTSRTGRQFLAFSIDPREPPPKVPIIATSVFK</sequence>
<protein>
    <submittedName>
        <fullName evidence="2">Uncharacterized protein</fullName>
    </submittedName>
</protein>
<dbReference type="EMBL" id="CP005587">
    <property type="protein sequence ID" value="AGK57053.1"/>
    <property type="molecule type" value="Genomic_DNA"/>
</dbReference>
<dbReference type="AlphaFoldDB" id="N0B293"/>
<name>N0B293_9HYPH</name>
<gene>
    <name evidence="2" type="ORF">HYPDE_26863</name>
</gene>
<evidence type="ECO:0000313" key="3">
    <source>
        <dbReference type="Proteomes" id="UP000005952"/>
    </source>
</evidence>